<dbReference type="GO" id="GO:0003964">
    <property type="term" value="F:RNA-directed DNA polymerase activity"/>
    <property type="evidence" value="ECO:0007669"/>
    <property type="project" value="UniProtKB-KW"/>
</dbReference>
<gene>
    <name evidence="3" type="ORF">KK1_036943</name>
</gene>
<dbReference type="Proteomes" id="UP000075243">
    <property type="component" value="Unassembled WGS sequence"/>
</dbReference>
<name>A0A151RGK3_CAJCA</name>
<dbReference type="AlphaFoldDB" id="A0A151RGK3"/>
<dbReference type="InterPro" id="IPR043502">
    <property type="entry name" value="DNA/RNA_pol_sf"/>
</dbReference>
<dbReference type="Gramene" id="C.cajan_37119.t">
    <property type="protein sequence ID" value="C.cajan_37119.t"/>
    <property type="gene ID" value="C.cajan_37119"/>
</dbReference>
<feature type="transmembrane region" description="Helical" evidence="1">
    <location>
        <begin position="224"/>
        <end position="246"/>
    </location>
</feature>
<dbReference type="EMBL" id="KQ483758">
    <property type="protein sequence ID" value="KYP41661.1"/>
    <property type="molecule type" value="Genomic_DNA"/>
</dbReference>
<dbReference type="PANTHER" id="PTHR33116:SF78">
    <property type="entry name" value="OS12G0587133 PROTEIN"/>
    <property type="match status" value="1"/>
</dbReference>
<keyword evidence="3" id="KW-0808">Transferase</keyword>
<dbReference type="PANTHER" id="PTHR33116">
    <property type="entry name" value="REVERSE TRANSCRIPTASE ZINC-BINDING DOMAIN-CONTAINING PROTEIN-RELATED-RELATED"/>
    <property type="match status" value="1"/>
</dbReference>
<keyword evidence="4" id="KW-1185">Reference proteome</keyword>
<proteinExistence type="predicted"/>
<keyword evidence="1" id="KW-0472">Membrane</keyword>
<feature type="non-terminal residue" evidence="3">
    <location>
        <position position="1"/>
    </location>
</feature>
<evidence type="ECO:0000259" key="2">
    <source>
        <dbReference type="PROSITE" id="PS50878"/>
    </source>
</evidence>
<evidence type="ECO:0000256" key="1">
    <source>
        <dbReference type="SAM" id="Phobius"/>
    </source>
</evidence>
<dbReference type="PROSITE" id="PS50878">
    <property type="entry name" value="RT_POL"/>
    <property type="match status" value="1"/>
</dbReference>
<keyword evidence="3" id="KW-0548">Nucleotidyltransferase</keyword>
<feature type="domain" description="Reverse transcriptase" evidence="2">
    <location>
        <begin position="1"/>
        <end position="196"/>
    </location>
</feature>
<keyword evidence="3" id="KW-0695">RNA-directed DNA polymerase</keyword>
<evidence type="ECO:0000313" key="3">
    <source>
        <dbReference type="EMBL" id="KYP41661.1"/>
    </source>
</evidence>
<dbReference type="Pfam" id="PF00078">
    <property type="entry name" value="RVT_1"/>
    <property type="match status" value="1"/>
</dbReference>
<evidence type="ECO:0000313" key="4">
    <source>
        <dbReference type="Proteomes" id="UP000075243"/>
    </source>
</evidence>
<accession>A0A151RGK3</accession>
<sequence>FIKSFWETIYGDVLKFMLEFHQNRKLLRGCNKIWDVTKPIGILREMERLDPIVSYLNFVLVNGSTTSEFHTQRGIRQGDPLAPFLFVIVVEGLVGLMRIGMSKELFLGYKVGQHKVPVNLLQYVDDTIFFGEASMENVLTIKCILRCYELTSGLKVNFHKSNFRVLGSSDTQVLRFSVLLNCKILHFPFHYLGIPIGDNPIKLIMWRSILDNIINKLAPWKNKFISMAGRVCIINSVLTTLPLYFISFSRCQKKW</sequence>
<reference evidence="3" key="1">
    <citation type="journal article" date="2012" name="Nat. Biotechnol.">
        <title>Draft genome sequence of pigeonpea (Cajanus cajan), an orphan legume crop of resource-poor farmers.</title>
        <authorList>
            <person name="Varshney R.K."/>
            <person name="Chen W."/>
            <person name="Li Y."/>
            <person name="Bharti A.K."/>
            <person name="Saxena R.K."/>
            <person name="Schlueter J.A."/>
            <person name="Donoghue M.T."/>
            <person name="Azam S."/>
            <person name="Fan G."/>
            <person name="Whaley A.M."/>
            <person name="Farmer A.D."/>
            <person name="Sheridan J."/>
            <person name="Iwata A."/>
            <person name="Tuteja R."/>
            <person name="Penmetsa R.V."/>
            <person name="Wu W."/>
            <person name="Upadhyaya H.D."/>
            <person name="Yang S.P."/>
            <person name="Shah T."/>
            <person name="Saxena K.B."/>
            <person name="Michael T."/>
            <person name="McCombie W.R."/>
            <person name="Yang B."/>
            <person name="Zhang G."/>
            <person name="Yang H."/>
            <person name="Wang J."/>
            <person name="Spillane C."/>
            <person name="Cook D.R."/>
            <person name="May G.D."/>
            <person name="Xu X."/>
            <person name="Jackson S.A."/>
        </authorList>
    </citation>
    <scope>NUCLEOTIDE SEQUENCE [LARGE SCALE GENOMIC DNA]</scope>
</reference>
<protein>
    <submittedName>
        <fullName evidence="3">LINE-1 reverse transcriptase isogeny</fullName>
    </submittedName>
</protein>
<keyword evidence="1" id="KW-1133">Transmembrane helix</keyword>
<dbReference type="InterPro" id="IPR000477">
    <property type="entry name" value="RT_dom"/>
</dbReference>
<dbReference type="STRING" id="3821.A0A151RGK3"/>
<organism evidence="3 4">
    <name type="scientific">Cajanus cajan</name>
    <name type="common">Pigeon pea</name>
    <name type="synonym">Cajanus indicus</name>
    <dbReference type="NCBI Taxonomy" id="3821"/>
    <lineage>
        <taxon>Eukaryota</taxon>
        <taxon>Viridiplantae</taxon>
        <taxon>Streptophyta</taxon>
        <taxon>Embryophyta</taxon>
        <taxon>Tracheophyta</taxon>
        <taxon>Spermatophyta</taxon>
        <taxon>Magnoliopsida</taxon>
        <taxon>eudicotyledons</taxon>
        <taxon>Gunneridae</taxon>
        <taxon>Pentapetalae</taxon>
        <taxon>rosids</taxon>
        <taxon>fabids</taxon>
        <taxon>Fabales</taxon>
        <taxon>Fabaceae</taxon>
        <taxon>Papilionoideae</taxon>
        <taxon>50 kb inversion clade</taxon>
        <taxon>NPAAA clade</taxon>
        <taxon>indigoferoid/millettioid clade</taxon>
        <taxon>Phaseoleae</taxon>
        <taxon>Cajanus</taxon>
    </lineage>
</organism>
<dbReference type="SUPFAM" id="SSF56672">
    <property type="entry name" value="DNA/RNA polymerases"/>
    <property type="match status" value="1"/>
</dbReference>
<keyword evidence="1" id="KW-0812">Transmembrane</keyword>